<reference evidence="2 3" key="1">
    <citation type="journal article" date="2024" name="Plant Biotechnol. J.">
        <title>Dendrobium thyrsiflorum genome and its molecular insights into genes involved in important horticultural traits.</title>
        <authorList>
            <person name="Chen B."/>
            <person name="Wang J.Y."/>
            <person name="Zheng P.J."/>
            <person name="Li K.L."/>
            <person name="Liang Y.M."/>
            <person name="Chen X.F."/>
            <person name="Zhang C."/>
            <person name="Zhao X."/>
            <person name="He X."/>
            <person name="Zhang G.Q."/>
            <person name="Liu Z.J."/>
            <person name="Xu Q."/>
        </authorList>
    </citation>
    <scope>NUCLEOTIDE SEQUENCE [LARGE SCALE GENOMIC DNA]</scope>
    <source>
        <strain evidence="2">GZMU011</strain>
    </source>
</reference>
<dbReference type="Proteomes" id="UP001552299">
    <property type="component" value="Unassembled WGS sequence"/>
</dbReference>
<gene>
    <name evidence="2" type="ORF">M5K25_014694</name>
</gene>
<keyword evidence="1" id="KW-0812">Transmembrane</keyword>
<feature type="transmembrane region" description="Helical" evidence="1">
    <location>
        <begin position="76"/>
        <end position="97"/>
    </location>
</feature>
<keyword evidence="3" id="KW-1185">Reference proteome</keyword>
<comment type="caution">
    <text evidence="2">The sequence shown here is derived from an EMBL/GenBank/DDBJ whole genome shotgun (WGS) entry which is preliminary data.</text>
</comment>
<protein>
    <submittedName>
        <fullName evidence="2">Uncharacterized protein</fullName>
    </submittedName>
</protein>
<organism evidence="2 3">
    <name type="scientific">Dendrobium thyrsiflorum</name>
    <name type="common">Pinecone-like raceme dendrobium</name>
    <name type="synonym">Orchid</name>
    <dbReference type="NCBI Taxonomy" id="117978"/>
    <lineage>
        <taxon>Eukaryota</taxon>
        <taxon>Viridiplantae</taxon>
        <taxon>Streptophyta</taxon>
        <taxon>Embryophyta</taxon>
        <taxon>Tracheophyta</taxon>
        <taxon>Spermatophyta</taxon>
        <taxon>Magnoliopsida</taxon>
        <taxon>Liliopsida</taxon>
        <taxon>Asparagales</taxon>
        <taxon>Orchidaceae</taxon>
        <taxon>Epidendroideae</taxon>
        <taxon>Malaxideae</taxon>
        <taxon>Dendrobiinae</taxon>
        <taxon>Dendrobium</taxon>
    </lineage>
</organism>
<keyword evidence="1" id="KW-0472">Membrane</keyword>
<dbReference type="AlphaFoldDB" id="A0ABD0UVG7"/>
<keyword evidence="1" id="KW-1133">Transmembrane helix</keyword>
<evidence type="ECO:0000313" key="3">
    <source>
        <dbReference type="Proteomes" id="UP001552299"/>
    </source>
</evidence>
<accession>A0ABD0UVG7</accession>
<sequence>MGDPDVDHGFVFDDQGRTDILGSPFFDMHFETDETANDYVDRILYQLTLSIEQHIPPGRYIVNHPSTSPNLATSPVTTTLGITYLLVASLSVLATFFR</sequence>
<name>A0ABD0UVG7_DENTH</name>
<proteinExistence type="predicted"/>
<evidence type="ECO:0000313" key="2">
    <source>
        <dbReference type="EMBL" id="KAL0914351.1"/>
    </source>
</evidence>
<dbReference type="EMBL" id="JANQDX010000012">
    <property type="protein sequence ID" value="KAL0914351.1"/>
    <property type="molecule type" value="Genomic_DNA"/>
</dbReference>
<evidence type="ECO:0000256" key="1">
    <source>
        <dbReference type="SAM" id="Phobius"/>
    </source>
</evidence>